<keyword evidence="3" id="KW-1185">Reference proteome</keyword>
<protein>
    <submittedName>
        <fullName evidence="2">Uncharacterized protein</fullName>
    </submittedName>
</protein>
<evidence type="ECO:0000313" key="3">
    <source>
        <dbReference type="Proteomes" id="UP001159641"/>
    </source>
</evidence>
<accession>A0AB34H530</accession>
<name>A0AB34H530_ESCRO</name>
<comment type="caution">
    <text evidence="2">The sequence shown here is derived from an EMBL/GenBank/DDBJ whole genome shotgun (WGS) entry which is preliminary data.</text>
</comment>
<evidence type="ECO:0000313" key="2">
    <source>
        <dbReference type="EMBL" id="KAJ8785809.1"/>
    </source>
</evidence>
<evidence type="ECO:0000256" key="1">
    <source>
        <dbReference type="SAM" id="MobiDB-lite"/>
    </source>
</evidence>
<dbReference type="AlphaFoldDB" id="A0AB34H530"/>
<gene>
    <name evidence="2" type="ORF">J1605_006769</name>
</gene>
<reference evidence="2 3" key="1">
    <citation type="submission" date="2022-11" db="EMBL/GenBank/DDBJ databases">
        <title>Whole genome sequence of Eschrichtius robustus ER-17-0199.</title>
        <authorList>
            <person name="Bruniche-Olsen A."/>
            <person name="Black A.N."/>
            <person name="Fields C.J."/>
            <person name="Walden K."/>
            <person name="Dewoody J.A."/>
        </authorList>
    </citation>
    <scope>NUCLEOTIDE SEQUENCE [LARGE SCALE GENOMIC DNA]</scope>
    <source>
        <strain evidence="2">ER-17-0199</strain>
        <tissue evidence="2">Blubber</tissue>
    </source>
</reference>
<organism evidence="2 3">
    <name type="scientific">Eschrichtius robustus</name>
    <name type="common">California gray whale</name>
    <name type="synonym">Eschrichtius gibbosus</name>
    <dbReference type="NCBI Taxonomy" id="9764"/>
    <lineage>
        <taxon>Eukaryota</taxon>
        <taxon>Metazoa</taxon>
        <taxon>Chordata</taxon>
        <taxon>Craniata</taxon>
        <taxon>Vertebrata</taxon>
        <taxon>Euteleostomi</taxon>
        <taxon>Mammalia</taxon>
        <taxon>Eutheria</taxon>
        <taxon>Laurasiatheria</taxon>
        <taxon>Artiodactyla</taxon>
        <taxon>Whippomorpha</taxon>
        <taxon>Cetacea</taxon>
        <taxon>Mysticeti</taxon>
        <taxon>Eschrichtiidae</taxon>
        <taxon>Eschrichtius</taxon>
    </lineage>
</organism>
<dbReference type="Proteomes" id="UP001159641">
    <property type="component" value="Unassembled WGS sequence"/>
</dbReference>
<sequence>MTDTVTVARGPLNTGFWDWLAHPLERSMDNFVGEDETWSRAPAGAAFPAPTRSCASSQVAGNREQGALGGQDPGQLSAPKATATGGFEPPRALSHRPRPSPTQARRLPPRILAATRDSPIPSPGPSSVGPLASPPCLVSSRLLVPPRLPPPGLCPPCSRSLDTVSTQIAWQTLRSQLNVPFGPPEALAGMIAEAPWLALGPVLHLNAMYSIPRAGCLGGGAWLHVNGQWAACPLNQPT</sequence>
<proteinExistence type="predicted"/>
<feature type="region of interest" description="Disordered" evidence="1">
    <location>
        <begin position="42"/>
        <end position="107"/>
    </location>
</feature>
<dbReference type="EMBL" id="JAIQCJ010002005">
    <property type="protein sequence ID" value="KAJ8785809.1"/>
    <property type="molecule type" value="Genomic_DNA"/>
</dbReference>